<dbReference type="GO" id="GO:0043328">
    <property type="term" value="P:protein transport to vacuole involved in ubiquitin-dependent protein catabolic process via the multivesicular body sorting pathway"/>
    <property type="evidence" value="ECO:0007669"/>
    <property type="project" value="UniProtKB-UniRule"/>
</dbReference>
<accession>A0A3S5C9J2</accession>
<dbReference type="InterPro" id="IPR037855">
    <property type="entry name" value="Vps36"/>
</dbReference>
<comment type="similarity">
    <text evidence="1 6">Belongs to the VPS36 family.</text>
</comment>
<keyword evidence="4 6" id="KW-0963">Cytoplasm</keyword>
<evidence type="ECO:0000313" key="7">
    <source>
        <dbReference type="EMBL" id="VEL44192.1"/>
    </source>
</evidence>
<evidence type="ECO:0000256" key="1">
    <source>
        <dbReference type="ARBA" id="ARBA00009697"/>
    </source>
</evidence>
<dbReference type="EMBL" id="CAAALY010291585">
    <property type="protein sequence ID" value="VEL44192.1"/>
    <property type="molecule type" value="Genomic_DNA"/>
</dbReference>
<evidence type="ECO:0000256" key="3">
    <source>
        <dbReference type="ARBA" id="ARBA00022448"/>
    </source>
</evidence>
<keyword evidence="5 6" id="KW-0653">Protein transport</keyword>
<name>A0A3S5C9J2_9PLAT</name>
<dbReference type="InterPro" id="IPR036388">
    <property type="entry name" value="WH-like_DNA-bd_sf"/>
</dbReference>
<evidence type="ECO:0000256" key="4">
    <source>
        <dbReference type="ARBA" id="ARBA00022490"/>
    </source>
</evidence>
<keyword evidence="6" id="KW-0967">Endosome</keyword>
<dbReference type="InterPro" id="IPR036390">
    <property type="entry name" value="WH_DNA-bd_sf"/>
</dbReference>
<dbReference type="FunFam" id="1.10.10.10:FF:000416">
    <property type="entry name" value="Vacuolar protein-sorting-associated protein 36"/>
    <property type="match status" value="1"/>
</dbReference>
<dbReference type="InterPro" id="IPR040608">
    <property type="entry name" value="Snf8/Vps36"/>
</dbReference>
<comment type="function">
    <text evidence="6">Component of the ESCRT-II complex (endosomal sorting complex required for transport II), which is required for multivesicular body (MVB) formation and sorting of endosomal cargo proteins into MVBs.</text>
</comment>
<dbReference type="OrthoDB" id="271448at2759"/>
<protein>
    <recommendedName>
        <fullName evidence="2 6">Vacuolar protein-sorting-associated protein 36</fullName>
    </recommendedName>
    <alternativeName>
        <fullName evidence="6">ESCRT-II complex subunit VPS36</fullName>
    </alternativeName>
</protein>
<gene>
    <name evidence="7" type="ORF">PXEA_LOCUS37632</name>
</gene>
<comment type="subunit">
    <text evidence="6">Component of the endosomal sorting complex required for transport II (ESCRT-II).</text>
</comment>
<comment type="subcellular location">
    <subcellularLocation>
        <location evidence="6">Cytoplasm</location>
    </subcellularLocation>
    <subcellularLocation>
        <location evidence="6">Endosome</location>
    </subcellularLocation>
</comment>
<dbReference type="Pfam" id="PF04157">
    <property type="entry name" value="EAP30"/>
    <property type="match status" value="1"/>
</dbReference>
<dbReference type="PANTHER" id="PTHR13128">
    <property type="entry name" value="VACUOLAR PROTEIN-SORTING-ASSOCIATED PROTEIN 36"/>
    <property type="match status" value="1"/>
</dbReference>
<proteinExistence type="inferred from homology"/>
<dbReference type="GO" id="GO:0000814">
    <property type="term" value="C:ESCRT II complex"/>
    <property type="evidence" value="ECO:0007669"/>
    <property type="project" value="UniProtKB-UniRule"/>
</dbReference>
<keyword evidence="3 6" id="KW-0813">Transport</keyword>
<dbReference type="GO" id="GO:0031902">
    <property type="term" value="C:late endosome membrane"/>
    <property type="evidence" value="ECO:0007669"/>
    <property type="project" value="UniProtKB-UniRule"/>
</dbReference>
<dbReference type="Proteomes" id="UP000784294">
    <property type="component" value="Unassembled WGS sequence"/>
</dbReference>
<evidence type="ECO:0000313" key="8">
    <source>
        <dbReference type="Proteomes" id="UP000784294"/>
    </source>
</evidence>
<dbReference type="SUPFAM" id="SSF46785">
    <property type="entry name" value="Winged helix' DNA-binding domain"/>
    <property type="match status" value="1"/>
</dbReference>
<dbReference type="GO" id="GO:0032266">
    <property type="term" value="F:phosphatidylinositol-3-phosphate binding"/>
    <property type="evidence" value="ECO:0007669"/>
    <property type="project" value="UniProtKB-UniRule"/>
</dbReference>
<evidence type="ECO:0000256" key="6">
    <source>
        <dbReference type="RuleBase" id="RU367095"/>
    </source>
</evidence>
<sequence length="132" mass="14201">MLWANASSEAGEAGLTEDETAQWRSAMLSMGIIDANSCNNDSSSFHVQLAYQISSLLSPLLQAESQPGSQQAGQHTTRGCIDLASAYCRLNRARGVELISPDDLIQAGKQMEGLQLPLRLKRFPSGIMVSCS</sequence>
<dbReference type="GO" id="GO:0043130">
    <property type="term" value="F:ubiquitin binding"/>
    <property type="evidence" value="ECO:0007669"/>
    <property type="project" value="UniProtKB-UniRule"/>
</dbReference>
<dbReference type="AlphaFoldDB" id="A0A3S5C9J2"/>
<reference evidence="7" key="1">
    <citation type="submission" date="2018-11" db="EMBL/GenBank/DDBJ databases">
        <authorList>
            <consortium name="Pathogen Informatics"/>
        </authorList>
    </citation>
    <scope>NUCLEOTIDE SEQUENCE</scope>
</reference>
<dbReference type="PANTHER" id="PTHR13128:SF12">
    <property type="entry name" value="VACUOLAR PROTEIN-SORTING-ASSOCIATED PROTEIN 36"/>
    <property type="match status" value="1"/>
</dbReference>
<evidence type="ECO:0000256" key="5">
    <source>
        <dbReference type="ARBA" id="ARBA00022927"/>
    </source>
</evidence>
<organism evidence="7 8">
    <name type="scientific">Protopolystoma xenopodis</name>
    <dbReference type="NCBI Taxonomy" id="117903"/>
    <lineage>
        <taxon>Eukaryota</taxon>
        <taxon>Metazoa</taxon>
        <taxon>Spiralia</taxon>
        <taxon>Lophotrochozoa</taxon>
        <taxon>Platyhelminthes</taxon>
        <taxon>Monogenea</taxon>
        <taxon>Polyopisthocotylea</taxon>
        <taxon>Polystomatidea</taxon>
        <taxon>Polystomatidae</taxon>
        <taxon>Protopolystoma</taxon>
    </lineage>
</organism>
<dbReference type="Gene3D" id="1.10.10.10">
    <property type="entry name" value="Winged helix-like DNA-binding domain superfamily/Winged helix DNA-binding domain"/>
    <property type="match status" value="1"/>
</dbReference>
<keyword evidence="8" id="KW-1185">Reference proteome</keyword>
<evidence type="ECO:0000256" key="2">
    <source>
        <dbReference type="ARBA" id="ARBA00017953"/>
    </source>
</evidence>
<comment type="caution">
    <text evidence="7">The sequence shown here is derived from an EMBL/GenBank/DDBJ whole genome shotgun (WGS) entry which is preliminary data.</text>
</comment>